<name>A0A8S1NX95_9CILI</name>
<feature type="coiled-coil region" evidence="3">
    <location>
        <begin position="237"/>
        <end position="264"/>
    </location>
</feature>
<dbReference type="PANTHER" id="PTHR47057">
    <property type="entry name" value="AFADIN/ALPHA-ACTININ-BINDING"/>
    <property type="match status" value="1"/>
</dbReference>
<dbReference type="OrthoDB" id="312015at2759"/>
<reference evidence="4" key="1">
    <citation type="submission" date="2021-01" db="EMBL/GenBank/DDBJ databases">
        <authorList>
            <consortium name="Genoscope - CEA"/>
            <person name="William W."/>
        </authorList>
    </citation>
    <scope>NUCLEOTIDE SEQUENCE</scope>
</reference>
<dbReference type="InterPro" id="IPR021622">
    <property type="entry name" value="Afadin/alpha-actinin-bd"/>
</dbReference>
<dbReference type="Proteomes" id="UP000692954">
    <property type="component" value="Unassembled WGS sequence"/>
</dbReference>
<evidence type="ECO:0000256" key="3">
    <source>
        <dbReference type="SAM" id="Coils"/>
    </source>
</evidence>
<keyword evidence="2 3" id="KW-0175">Coiled coil</keyword>
<evidence type="ECO:0000313" key="5">
    <source>
        <dbReference type="Proteomes" id="UP000692954"/>
    </source>
</evidence>
<evidence type="ECO:0000313" key="4">
    <source>
        <dbReference type="EMBL" id="CAD8095959.1"/>
    </source>
</evidence>
<organism evidence="4 5">
    <name type="scientific">Paramecium sonneborni</name>
    <dbReference type="NCBI Taxonomy" id="65129"/>
    <lineage>
        <taxon>Eukaryota</taxon>
        <taxon>Sar</taxon>
        <taxon>Alveolata</taxon>
        <taxon>Ciliophora</taxon>
        <taxon>Intramacronucleata</taxon>
        <taxon>Oligohymenophorea</taxon>
        <taxon>Peniculida</taxon>
        <taxon>Parameciidae</taxon>
        <taxon>Paramecium</taxon>
    </lineage>
</organism>
<protein>
    <submittedName>
        <fullName evidence="4">Uncharacterized protein</fullName>
    </submittedName>
</protein>
<evidence type="ECO:0000256" key="2">
    <source>
        <dbReference type="ARBA" id="ARBA00023054"/>
    </source>
</evidence>
<evidence type="ECO:0000256" key="1">
    <source>
        <dbReference type="ARBA" id="ARBA00009291"/>
    </source>
</evidence>
<accession>A0A8S1NX95</accession>
<comment type="caution">
    <text evidence="4">The sequence shown here is derived from an EMBL/GenBank/DDBJ whole genome shotgun (WGS) entry which is preliminary data.</text>
</comment>
<feature type="coiled-coil region" evidence="3">
    <location>
        <begin position="415"/>
        <end position="488"/>
    </location>
</feature>
<dbReference type="PANTHER" id="PTHR47057:SF1">
    <property type="entry name" value="AFADIN_ALPHA-ACTININ-BINDING PROTEIN"/>
    <property type="match status" value="1"/>
</dbReference>
<proteinExistence type="inferred from homology"/>
<keyword evidence="5" id="KW-1185">Reference proteome</keyword>
<dbReference type="EMBL" id="CAJJDN010000065">
    <property type="protein sequence ID" value="CAD8095959.1"/>
    <property type="molecule type" value="Genomic_DNA"/>
</dbReference>
<feature type="coiled-coil region" evidence="3">
    <location>
        <begin position="130"/>
        <end position="182"/>
    </location>
</feature>
<gene>
    <name evidence="4" type="ORF">PSON_ATCC_30995.1.T0650186</name>
</gene>
<dbReference type="Pfam" id="PF11559">
    <property type="entry name" value="ADIP"/>
    <property type="match status" value="1"/>
</dbReference>
<sequence length="494" mass="59253">MENYKQYLFDEKIQEPPQPRNTYSFQVQENQEEQQKIVESNFDDEYKKDFLQNQINNIREKLIMMGFPSLGDLYSNSNSEIDLTVKVLVEVIKQRREDMDFKNTYLEKINKIEAEKLQLSLNFEKISTSKKILEQENTTLLAKIKSTEKVQKEQINKLMLEREDLQKQLSKLQSRSSQFEHELKQRDLDIQKLKEHLKKQQNSKSYKNCLEVTQPIEQEGPSVFASNGEYEFSQLVMKKWEEVNNKLLKENEQLRENLVKIHNELGEILQIRRNVYIKRKKIDFGNESIPQELENPQQNMHQFKSDLYKAPLETNGKQAIQMLQENLQTFKEVMKKFDQQYELQLNEDEIEIEADGGKIKACKNLTELFKNYNYIFEAQDKMISQIINKSQNLKKIDELNFNLNRFNKVLDDKQIEEVKKYLQDQKKNLDESKNEIDLIKKQFQQQLKKREEEKQIIQMKRKMLEETNDKFKENIRMLENASRQALQQLNQENY</sequence>
<comment type="similarity">
    <text evidence="1">Belongs to the ADIP family.</text>
</comment>
<dbReference type="AlphaFoldDB" id="A0A8S1NX95"/>